<organism evidence="1 2">
    <name type="scientific">Rhodosalinus halophilus</name>
    <dbReference type="NCBI Taxonomy" id="2259333"/>
    <lineage>
        <taxon>Bacteria</taxon>
        <taxon>Pseudomonadati</taxon>
        <taxon>Pseudomonadota</taxon>
        <taxon>Alphaproteobacteria</taxon>
        <taxon>Rhodobacterales</taxon>
        <taxon>Paracoccaceae</taxon>
        <taxon>Rhodosalinus</taxon>
    </lineage>
</organism>
<dbReference type="InterPro" id="IPR021335">
    <property type="entry name" value="DUF2948"/>
</dbReference>
<sequence>MTEDARFEDGRERPLNLAALDTEDLEVLSALLQDAVFPATEMRWDAKRRRFALLVNRFRWEDRAAAEARGRPYERTRAMLVVENVGRVSSLGIDRRDADTVLALLALDYEGPPEGPGALTLVLSGDGAIRLDVEALEARLKDVTRPYAAPSGKAPDHGV</sequence>
<protein>
    <submittedName>
        <fullName evidence="1">DUF2948 domain-containing protein</fullName>
    </submittedName>
</protein>
<dbReference type="Proteomes" id="UP000253370">
    <property type="component" value="Unassembled WGS sequence"/>
</dbReference>
<evidence type="ECO:0000313" key="2">
    <source>
        <dbReference type="Proteomes" id="UP000253370"/>
    </source>
</evidence>
<accession>A0A365UD49</accession>
<gene>
    <name evidence="1" type="ORF">DRV85_00650</name>
</gene>
<dbReference type="Pfam" id="PF11164">
    <property type="entry name" value="DUF2948"/>
    <property type="match status" value="1"/>
</dbReference>
<dbReference type="RefSeq" id="WP_113287500.1">
    <property type="nucleotide sequence ID" value="NZ_QNTQ01000001.1"/>
</dbReference>
<keyword evidence="2" id="KW-1185">Reference proteome</keyword>
<reference evidence="1 2" key="1">
    <citation type="submission" date="2018-07" db="EMBL/GenBank/DDBJ databases">
        <title>Rhodosalinus sp. strain E84T genomic sequence and assembly.</title>
        <authorList>
            <person name="Liu Z.-W."/>
            <person name="Lu D.-C."/>
        </authorList>
    </citation>
    <scope>NUCLEOTIDE SEQUENCE [LARGE SCALE GENOMIC DNA]</scope>
    <source>
        <strain evidence="1 2">E84</strain>
    </source>
</reference>
<dbReference type="EMBL" id="QNTQ01000001">
    <property type="protein sequence ID" value="RBI87476.1"/>
    <property type="molecule type" value="Genomic_DNA"/>
</dbReference>
<dbReference type="OrthoDB" id="9806367at2"/>
<dbReference type="AlphaFoldDB" id="A0A365UD49"/>
<proteinExistence type="predicted"/>
<comment type="caution">
    <text evidence="1">The sequence shown here is derived from an EMBL/GenBank/DDBJ whole genome shotgun (WGS) entry which is preliminary data.</text>
</comment>
<name>A0A365UD49_9RHOB</name>
<evidence type="ECO:0000313" key="1">
    <source>
        <dbReference type="EMBL" id="RBI87476.1"/>
    </source>
</evidence>